<dbReference type="Gene3D" id="3.40.710.10">
    <property type="entry name" value="DD-peptidase/beta-lactamase superfamily"/>
    <property type="match status" value="2"/>
</dbReference>
<dbReference type="Gene3D" id="3.50.80.20">
    <property type="entry name" value="D-Ala-D-Ala carboxypeptidase C, peptidase S13"/>
    <property type="match status" value="1"/>
</dbReference>
<name>A0A6A8DKL9_9BACI</name>
<dbReference type="NCBIfam" id="TIGR00666">
    <property type="entry name" value="PBP4"/>
    <property type="match status" value="1"/>
</dbReference>
<comment type="caution">
    <text evidence="4">The sequence shown here is derived from an EMBL/GenBank/DDBJ whole genome shotgun (WGS) entry which is preliminary data.</text>
</comment>
<keyword evidence="2 4" id="KW-0378">Hydrolase</keyword>
<dbReference type="Pfam" id="PF02113">
    <property type="entry name" value="Peptidase_S13"/>
    <property type="match status" value="1"/>
</dbReference>
<dbReference type="AlphaFoldDB" id="A0A6A8DKL9"/>
<feature type="signal peptide" evidence="3">
    <location>
        <begin position="1"/>
        <end position="18"/>
    </location>
</feature>
<dbReference type="GO" id="GO:0006508">
    <property type="term" value="P:proteolysis"/>
    <property type="evidence" value="ECO:0007669"/>
    <property type="project" value="InterPro"/>
</dbReference>
<dbReference type="SUPFAM" id="SSF56601">
    <property type="entry name" value="beta-lactamase/transpeptidase-like"/>
    <property type="match status" value="1"/>
</dbReference>
<comment type="similarity">
    <text evidence="1">Belongs to the peptidase S13 family.</text>
</comment>
<dbReference type="EMBL" id="WJNG01000002">
    <property type="protein sequence ID" value="MRH41792.1"/>
    <property type="molecule type" value="Genomic_DNA"/>
</dbReference>
<evidence type="ECO:0000256" key="3">
    <source>
        <dbReference type="SAM" id="SignalP"/>
    </source>
</evidence>
<dbReference type="InterPro" id="IPR000667">
    <property type="entry name" value="Peptidase_S13"/>
</dbReference>
<feature type="chain" id="PRO_5039189849" evidence="3">
    <location>
        <begin position="19"/>
        <end position="497"/>
    </location>
</feature>
<keyword evidence="4" id="KW-0121">Carboxypeptidase</keyword>
<evidence type="ECO:0000313" key="5">
    <source>
        <dbReference type="Proteomes" id="UP000799092"/>
    </source>
</evidence>
<organism evidence="4 5">
    <name type="scientific">Aquibacillus halophilus</name>
    <dbReference type="NCBI Taxonomy" id="930132"/>
    <lineage>
        <taxon>Bacteria</taxon>
        <taxon>Bacillati</taxon>
        <taxon>Bacillota</taxon>
        <taxon>Bacilli</taxon>
        <taxon>Bacillales</taxon>
        <taxon>Bacillaceae</taxon>
        <taxon>Aquibacillus</taxon>
    </lineage>
</organism>
<accession>A0A6A8DKL9</accession>
<evidence type="ECO:0000313" key="4">
    <source>
        <dbReference type="EMBL" id="MRH41792.1"/>
    </source>
</evidence>
<dbReference type="GO" id="GO:0000270">
    <property type="term" value="P:peptidoglycan metabolic process"/>
    <property type="evidence" value="ECO:0007669"/>
    <property type="project" value="TreeGrafter"/>
</dbReference>
<dbReference type="PANTHER" id="PTHR30023">
    <property type="entry name" value="D-ALANYL-D-ALANINE CARBOXYPEPTIDASE"/>
    <property type="match status" value="1"/>
</dbReference>
<gene>
    <name evidence="4" type="primary">dacB</name>
    <name evidence="4" type="ORF">GH741_03785</name>
</gene>
<dbReference type="GO" id="GO:0009002">
    <property type="term" value="F:serine-type D-Ala-D-Ala carboxypeptidase activity"/>
    <property type="evidence" value="ECO:0007669"/>
    <property type="project" value="UniProtKB-EC"/>
</dbReference>
<keyword evidence="3" id="KW-0732">Signal</keyword>
<dbReference type="InterPro" id="IPR012338">
    <property type="entry name" value="Beta-lactam/transpept-like"/>
</dbReference>
<keyword evidence="5" id="KW-1185">Reference proteome</keyword>
<dbReference type="PANTHER" id="PTHR30023:SF0">
    <property type="entry name" value="PENICILLIN-SENSITIVE CARBOXYPEPTIDASE A"/>
    <property type="match status" value="1"/>
</dbReference>
<dbReference type="Proteomes" id="UP000799092">
    <property type="component" value="Unassembled WGS sequence"/>
</dbReference>
<protein>
    <submittedName>
        <fullName evidence="4">D-alanyl-D-alanine carboxypeptidase/D-alanyl-D-alanine-endopeptidase</fullName>
        <ecNumber evidence="4">3.4.16.4</ecNumber>
    </submittedName>
</protein>
<evidence type="ECO:0000256" key="2">
    <source>
        <dbReference type="ARBA" id="ARBA00022801"/>
    </source>
</evidence>
<dbReference type="EC" id="3.4.16.4" evidence="4"/>
<sequence length="497" mass="53953">MMKFLKVEVSLLSVIAFCALFTFSNSTKDSTFANSVLDHQALTSQLDQLLQSDPNLQGALIGVSIRSASTGEIIYDHLGDTRLRPASNMKLLTAASALSVLGENFSFVTEVTTDGSINGNTLDGNLFLKGKGDPTLLKSDFEKIAKVLRQSGLKVIQGDLIADDSWYDDVRYSPDLIWSDEHTYYGGQVSALTVSPNKDYDAGSVIVDIAPGTETGSDATITVTPKTDYVSIENNVITVPANTKKDITIIRQHGTNNIIIKGTIPESSPIEREWISVWEPTGYALNLFKQSLKKYGIIWTGIAKVGESDDQTSRLVTHSSMPLSELLIPFMKLSNNGHAEVLLKEMGKVSEDEGSWDSGIKVLEREIAKFSVNPDTLVIRDGSGISHINLIPANELSKLLYTIQEESWFPVYLNSLPIAGENNRTVGGTLGNRLTSASSISNIHAKTGTISTVSGLSGYIETKSGEQLIFSILLNNLVDESKGKKVEDSIVSLLAKQ</sequence>
<reference evidence="4" key="1">
    <citation type="submission" date="2019-11" db="EMBL/GenBank/DDBJ databases">
        <authorList>
            <person name="Li J."/>
        </authorList>
    </citation>
    <scope>NUCLEOTIDE SEQUENCE</scope>
    <source>
        <strain evidence="4">B6B</strain>
    </source>
</reference>
<dbReference type="OrthoDB" id="9802627at2"/>
<proteinExistence type="inferred from homology"/>
<evidence type="ECO:0000256" key="1">
    <source>
        <dbReference type="ARBA" id="ARBA00006096"/>
    </source>
</evidence>
<dbReference type="PRINTS" id="PR00922">
    <property type="entry name" value="DADACBPTASE3"/>
</dbReference>
<keyword evidence="4" id="KW-0645">Protease</keyword>